<dbReference type="InterPro" id="IPR010982">
    <property type="entry name" value="Lambda_DNA-bd_dom_sf"/>
</dbReference>
<proteinExistence type="predicted"/>
<dbReference type="Proteomes" id="UP000630097">
    <property type="component" value="Unassembled WGS sequence"/>
</dbReference>
<evidence type="ECO:0000313" key="3">
    <source>
        <dbReference type="Proteomes" id="UP000630097"/>
    </source>
</evidence>
<dbReference type="PROSITE" id="PS50943">
    <property type="entry name" value="HTH_CROC1"/>
    <property type="match status" value="1"/>
</dbReference>
<evidence type="ECO:0000313" key="2">
    <source>
        <dbReference type="EMBL" id="GIG84579.1"/>
    </source>
</evidence>
<organism evidence="2 3">
    <name type="scientific">Planotetraspora kaengkrachanensis</name>
    <dbReference type="NCBI Taxonomy" id="575193"/>
    <lineage>
        <taxon>Bacteria</taxon>
        <taxon>Bacillati</taxon>
        <taxon>Actinomycetota</taxon>
        <taxon>Actinomycetes</taxon>
        <taxon>Streptosporangiales</taxon>
        <taxon>Streptosporangiaceae</taxon>
        <taxon>Planotetraspora</taxon>
    </lineage>
</organism>
<comment type="caution">
    <text evidence="2">The sequence shown here is derived from an EMBL/GenBank/DDBJ whole genome shotgun (WGS) entry which is preliminary data.</text>
</comment>
<protein>
    <submittedName>
        <fullName evidence="2">Transcriptional regulator</fullName>
    </submittedName>
</protein>
<dbReference type="AlphaFoldDB" id="A0A8J3Q0T3"/>
<feature type="domain" description="HTH cro/C1-type" evidence="1">
    <location>
        <begin position="5"/>
        <end position="36"/>
    </location>
</feature>
<dbReference type="Gene3D" id="3.30.450.180">
    <property type="match status" value="1"/>
</dbReference>
<dbReference type="SUPFAM" id="SSF47413">
    <property type="entry name" value="lambda repressor-like DNA-binding domains"/>
    <property type="match status" value="1"/>
</dbReference>
<dbReference type="Gene3D" id="1.10.260.40">
    <property type="entry name" value="lambda repressor-like DNA-binding domains"/>
    <property type="match status" value="1"/>
</dbReference>
<dbReference type="GO" id="GO:0003677">
    <property type="term" value="F:DNA binding"/>
    <property type="evidence" value="ECO:0007669"/>
    <property type="project" value="InterPro"/>
</dbReference>
<name>A0A8J3Q0T3_9ACTN</name>
<dbReference type="PANTHER" id="PTHR35010">
    <property type="entry name" value="BLL4672 PROTEIN-RELATED"/>
    <property type="match status" value="1"/>
</dbReference>
<sequence length="225" mass="25658">MSTDYLVRLEQGRERRPSEQVLDALARALDLDVDAIEHLHELARPRVRRRPVNRVDHVSPSLLQLLGAWDKNPAFIIDRWMDVLATNAMADALYAGLDLRDNLIRLTFLNPEAKIFYSDWEKTAYFKVANLHASAGSDPDDPFLPDLVEEVSLQSEEFRRLWERHDVRPKGHEFKRFHIHGIGDLELNCETFAVNSAPGQQLIILQAEPGSPAEHSLGLLSARRP</sequence>
<keyword evidence="3" id="KW-1185">Reference proteome</keyword>
<evidence type="ECO:0000259" key="1">
    <source>
        <dbReference type="PROSITE" id="PS50943"/>
    </source>
</evidence>
<dbReference type="InterPro" id="IPR001387">
    <property type="entry name" value="Cro/C1-type_HTH"/>
</dbReference>
<dbReference type="Pfam" id="PF17765">
    <property type="entry name" value="MLTR_LBD"/>
    <property type="match status" value="1"/>
</dbReference>
<dbReference type="EMBL" id="BONV01000054">
    <property type="protein sequence ID" value="GIG84579.1"/>
    <property type="molecule type" value="Genomic_DNA"/>
</dbReference>
<accession>A0A8J3Q0T3</accession>
<dbReference type="Pfam" id="PF13560">
    <property type="entry name" value="HTH_31"/>
    <property type="match status" value="1"/>
</dbReference>
<dbReference type="PANTHER" id="PTHR35010:SF2">
    <property type="entry name" value="BLL4672 PROTEIN"/>
    <property type="match status" value="1"/>
</dbReference>
<reference evidence="2 3" key="1">
    <citation type="submission" date="2021-01" db="EMBL/GenBank/DDBJ databases">
        <title>Whole genome shotgun sequence of Planotetraspora kaengkrachanensis NBRC 104272.</title>
        <authorList>
            <person name="Komaki H."/>
            <person name="Tamura T."/>
        </authorList>
    </citation>
    <scope>NUCLEOTIDE SEQUENCE [LARGE SCALE GENOMIC DNA]</scope>
    <source>
        <strain evidence="2 3">NBRC 104272</strain>
    </source>
</reference>
<dbReference type="InterPro" id="IPR041413">
    <property type="entry name" value="MLTR_LBD"/>
</dbReference>
<gene>
    <name evidence="2" type="ORF">Pka01_77060</name>
</gene>
<dbReference type="CDD" id="cd00093">
    <property type="entry name" value="HTH_XRE"/>
    <property type="match status" value="1"/>
</dbReference>